<evidence type="ECO:0000259" key="1">
    <source>
        <dbReference type="Pfam" id="PF01872"/>
    </source>
</evidence>
<dbReference type="InterPro" id="IPR002734">
    <property type="entry name" value="RibDG_C"/>
</dbReference>
<dbReference type="InterPro" id="IPR024072">
    <property type="entry name" value="DHFR-like_dom_sf"/>
</dbReference>
<proteinExistence type="predicted"/>
<keyword evidence="3" id="KW-1185">Reference proteome</keyword>
<dbReference type="EMBL" id="JAFBEE010000036">
    <property type="protein sequence ID" value="MBM7616413.1"/>
    <property type="molecule type" value="Genomic_DNA"/>
</dbReference>
<sequence length="183" mass="21227">MKRKVIVYIATSLDGYIATEDDSLDWLFKVEGEGDNGYSEFYDTVDTIVLGRRTYDWIMDHEKENFPYKNKKCYVFAKSIHEPNNNIEYVDGCIVEFIDMLKGAEGKNIWIVGGGDLISHFVKENLVDEFIITIAPTIIGKGIPLFNKQNTEIELELKSTRRFNQFVELHYIKRQDEITRVNG</sequence>
<dbReference type="PANTHER" id="PTHR38011:SF11">
    <property type="entry name" value="2,5-DIAMINO-6-RIBOSYLAMINO-4(3H)-PYRIMIDINONE 5'-PHOSPHATE REDUCTASE"/>
    <property type="match status" value="1"/>
</dbReference>
<dbReference type="Gene3D" id="3.40.430.10">
    <property type="entry name" value="Dihydrofolate Reductase, subunit A"/>
    <property type="match status" value="1"/>
</dbReference>
<evidence type="ECO:0000313" key="2">
    <source>
        <dbReference type="EMBL" id="MBM7616413.1"/>
    </source>
</evidence>
<dbReference type="SUPFAM" id="SSF53597">
    <property type="entry name" value="Dihydrofolate reductase-like"/>
    <property type="match status" value="1"/>
</dbReference>
<feature type="domain" description="Bacterial bifunctional deaminase-reductase C-terminal" evidence="1">
    <location>
        <begin position="3"/>
        <end position="164"/>
    </location>
</feature>
<accession>A0ABS2NTY1</accession>
<dbReference type="Proteomes" id="UP001314796">
    <property type="component" value="Unassembled WGS sequence"/>
</dbReference>
<evidence type="ECO:0000313" key="3">
    <source>
        <dbReference type="Proteomes" id="UP001314796"/>
    </source>
</evidence>
<gene>
    <name evidence="2" type="ORF">JOC73_002996</name>
</gene>
<organism evidence="2 3">
    <name type="scientific">Alkaliphilus hydrothermalis</name>
    <dbReference type="NCBI Taxonomy" id="1482730"/>
    <lineage>
        <taxon>Bacteria</taxon>
        <taxon>Bacillati</taxon>
        <taxon>Bacillota</taxon>
        <taxon>Clostridia</taxon>
        <taxon>Peptostreptococcales</taxon>
        <taxon>Natronincolaceae</taxon>
        <taxon>Alkaliphilus</taxon>
    </lineage>
</organism>
<comment type="caution">
    <text evidence="2">The sequence shown here is derived from an EMBL/GenBank/DDBJ whole genome shotgun (WGS) entry which is preliminary data.</text>
</comment>
<dbReference type="PANTHER" id="PTHR38011">
    <property type="entry name" value="DIHYDROFOLATE REDUCTASE FAMILY PROTEIN (AFU_ORTHOLOGUE AFUA_8G06820)"/>
    <property type="match status" value="1"/>
</dbReference>
<name>A0ABS2NTY1_9FIRM</name>
<reference evidence="2 3" key="1">
    <citation type="submission" date="2021-01" db="EMBL/GenBank/DDBJ databases">
        <title>Genomic Encyclopedia of Type Strains, Phase IV (KMG-IV): sequencing the most valuable type-strain genomes for metagenomic binning, comparative biology and taxonomic classification.</title>
        <authorList>
            <person name="Goeker M."/>
        </authorList>
    </citation>
    <scope>NUCLEOTIDE SEQUENCE [LARGE SCALE GENOMIC DNA]</scope>
    <source>
        <strain evidence="2 3">DSM 25890</strain>
    </source>
</reference>
<dbReference type="Pfam" id="PF01872">
    <property type="entry name" value="RibD_C"/>
    <property type="match status" value="1"/>
</dbReference>
<dbReference type="InterPro" id="IPR050765">
    <property type="entry name" value="Riboflavin_Biosynth_HTPR"/>
</dbReference>
<protein>
    <submittedName>
        <fullName evidence="2">Dihydrofolate reductase</fullName>
    </submittedName>
</protein>